<reference evidence="2" key="2">
    <citation type="journal article" date="2024" name="Plant">
        <title>Genomic evolution and insights into agronomic trait innovations of Sesamum species.</title>
        <authorList>
            <person name="Miao H."/>
            <person name="Wang L."/>
            <person name="Qu L."/>
            <person name="Liu H."/>
            <person name="Sun Y."/>
            <person name="Le M."/>
            <person name="Wang Q."/>
            <person name="Wei S."/>
            <person name="Zheng Y."/>
            <person name="Lin W."/>
            <person name="Duan Y."/>
            <person name="Cao H."/>
            <person name="Xiong S."/>
            <person name="Wang X."/>
            <person name="Wei L."/>
            <person name="Li C."/>
            <person name="Ma Q."/>
            <person name="Ju M."/>
            <person name="Zhao R."/>
            <person name="Li G."/>
            <person name="Mu C."/>
            <person name="Tian Q."/>
            <person name="Mei H."/>
            <person name="Zhang T."/>
            <person name="Gao T."/>
            <person name="Zhang H."/>
        </authorList>
    </citation>
    <scope>NUCLEOTIDE SEQUENCE</scope>
    <source>
        <strain evidence="2">KEN1</strain>
    </source>
</reference>
<feature type="region of interest" description="Disordered" evidence="1">
    <location>
        <begin position="58"/>
        <end position="77"/>
    </location>
</feature>
<evidence type="ECO:0000313" key="2">
    <source>
        <dbReference type="EMBL" id="KAL0445353.1"/>
    </source>
</evidence>
<proteinExistence type="predicted"/>
<reference evidence="2" key="1">
    <citation type="submission" date="2020-06" db="EMBL/GenBank/DDBJ databases">
        <authorList>
            <person name="Li T."/>
            <person name="Hu X."/>
            <person name="Zhang T."/>
            <person name="Song X."/>
            <person name="Zhang H."/>
            <person name="Dai N."/>
            <person name="Sheng W."/>
            <person name="Hou X."/>
            <person name="Wei L."/>
        </authorList>
    </citation>
    <scope>NUCLEOTIDE SEQUENCE</scope>
    <source>
        <strain evidence="2">KEN1</strain>
        <tissue evidence="2">Leaf</tissue>
    </source>
</reference>
<dbReference type="AlphaFoldDB" id="A0AAW2WV86"/>
<organism evidence="2">
    <name type="scientific">Sesamum latifolium</name>
    <dbReference type="NCBI Taxonomy" id="2727402"/>
    <lineage>
        <taxon>Eukaryota</taxon>
        <taxon>Viridiplantae</taxon>
        <taxon>Streptophyta</taxon>
        <taxon>Embryophyta</taxon>
        <taxon>Tracheophyta</taxon>
        <taxon>Spermatophyta</taxon>
        <taxon>Magnoliopsida</taxon>
        <taxon>eudicotyledons</taxon>
        <taxon>Gunneridae</taxon>
        <taxon>Pentapetalae</taxon>
        <taxon>asterids</taxon>
        <taxon>lamiids</taxon>
        <taxon>Lamiales</taxon>
        <taxon>Pedaliaceae</taxon>
        <taxon>Sesamum</taxon>
    </lineage>
</organism>
<protein>
    <submittedName>
        <fullName evidence="2">Uncharacterized protein</fullName>
    </submittedName>
</protein>
<gene>
    <name evidence="2" type="ORF">Slati_2258000</name>
</gene>
<dbReference type="EMBL" id="JACGWN010000007">
    <property type="protein sequence ID" value="KAL0445353.1"/>
    <property type="molecule type" value="Genomic_DNA"/>
</dbReference>
<name>A0AAW2WV86_9LAMI</name>
<comment type="caution">
    <text evidence="2">The sequence shown here is derived from an EMBL/GenBank/DDBJ whole genome shotgun (WGS) entry which is preliminary data.</text>
</comment>
<evidence type="ECO:0000256" key="1">
    <source>
        <dbReference type="SAM" id="MobiDB-lite"/>
    </source>
</evidence>
<sequence>MTGDGSSSWNSSSSLYTPTVLNGAYGDHIWDTFTSRPNPRYNHRVHVTAVIPQSEDYSRTIGAGDLSHTDQASKASI</sequence>
<accession>A0AAW2WV86</accession>